<evidence type="ECO:0000313" key="10">
    <source>
        <dbReference type="EMBL" id="ACU02692.1"/>
    </source>
</evidence>
<dbReference type="Pfam" id="PF22571">
    <property type="entry name" value="LiaI-LiaF-TM_PspC"/>
    <property type="match status" value="1"/>
</dbReference>
<dbReference type="GO" id="GO:0005886">
    <property type="term" value="C:plasma membrane"/>
    <property type="evidence" value="ECO:0007669"/>
    <property type="project" value="UniProtKB-SubCell"/>
</dbReference>
<feature type="domain" description="PspC-related transmembrane region" evidence="8">
    <location>
        <begin position="191"/>
        <end position="325"/>
    </location>
</feature>
<gene>
    <name evidence="10" type="ordered locus">Phep_0468</name>
</gene>
<accession>C6XZZ7</accession>
<feature type="domain" description="Phage shock protein PspC N-terminal" evidence="7">
    <location>
        <begin position="106"/>
        <end position="163"/>
    </location>
</feature>
<dbReference type="Pfam" id="PF04024">
    <property type="entry name" value="PspC"/>
    <property type="match status" value="1"/>
</dbReference>
<keyword evidence="4 6" id="KW-1133">Transmembrane helix</keyword>
<feature type="transmembrane region" description="Helical" evidence="6">
    <location>
        <begin position="262"/>
        <end position="286"/>
    </location>
</feature>
<sequence length="515" mass="58917">MKKTHNINIGNSIVHIEEDAYEMLTLYLNEVKQHFARNADDFEIVKDIENRIAEMFAEMLAAQQKQVISTADVQAVIQQMGSVKDFENSEESDEGYTAPPEFDPIKKLYRDTDQAMIAGVCAGMAHYLDIDVKWTRLFTFLIIFLFGAGILAYIIFWIMVPKATTRFERMSMYGEEPTLRGFANSQHPLVKQSRGFIAEFFDVLANFLQGSGKLILKIIAVGIAIFGSMVLLGLIVTIAALFGFWDANVFTYFPLNIINQEYIPAIFLAFFTVIGIPVLALILFSIRVAFNGRAIHKTFSFGLLIVWLGGVVFSIFYIAKISSEFKEHAEFTQVTEFKPYKVYTLEIDRSRFFTKEDSLNYRIDPKDYKGRRILNELDGAFDIPRNIKLKIEKSEDGKVTLVQNYKSQGKTFEIALQHAKNIQYNYLQQDSLLTFSPILQLKPGLNWRGQEIELLLKVPAGTILNIRRELEWYLAGYDYGRCNEEARGDQYNEWIMTPSGLECKNPVVAPSKHED</sequence>
<keyword evidence="5 6" id="KW-0472">Membrane</keyword>
<dbReference type="InterPro" id="IPR054321">
    <property type="entry name" value="PspC-rel_TM"/>
</dbReference>
<evidence type="ECO:0000256" key="2">
    <source>
        <dbReference type="ARBA" id="ARBA00022475"/>
    </source>
</evidence>
<dbReference type="PANTHER" id="PTHR33885">
    <property type="entry name" value="PHAGE SHOCK PROTEIN C"/>
    <property type="match status" value="1"/>
</dbReference>
<dbReference type="STRING" id="485917.Phep_0468"/>
<dbReference type="PANTHER" id="PTHR33885:SF3">
    <property type="entry name" value="PHAGE SHOCK PROTEIN C"/>
    <property type="match status" value="1"/>
</dbReference>
<dbReference type="AlphaFoldDB" id="C6XZZ7"/>
<keyword evidence="3 6" id="KW-0812">Transmembrane</keyword>
<evidence type="ECO:0000256" key="5">
    <source>
        <dbReference type="ARBA" id="ARBA00023136"/>
    </source>
</evidence>
<comment type="subcellular location">
    <subcellularLocation>
        <location evidence="1">Cell membrane</location>
        <topology evidence="1">Single-pass membrane protein</topology>
    </subcellularLocation>
</comment>
<evidence type="ECO:0000256" key="6">
    <source>
        <dbReference type="SAM" id="Phobius"/>
    </source>
</evidence>
<organism evidence="10 11">
    <name type="scientific">Pedobacter heparinus (strain ATCC 13125 / DSM 2366 / CIP 104194 / JCM 7457 / NBRC 12017 / NCIMB 9290 / NRRL B-14731 / HIM 762-3)</name>
    <dbReference type="NCBI Taxonomy" id="485917"/>
    <lineage>
        <taxon>Bacteria</taxon>
        <taxon>Pseudomonadati</taxon>
        <taxon>Bacteroidota</taxon>
        <taxon>Sphingobacteriia</taxon>
        <taxon>Sphingobacteriales</taxon>
        <taxon>Sphingobacteriaceae</taxon>
        <taxon>Pedobacter</taxon>
    </lineage>
</organism>
<dbReference type="HOGENOM" id="CLU_017085_0_0_10"/>
<name>C6XZZ7_PEDHD</name>
<feature type="transmembrane region" description="Helical" evidence="6">
    <location>
        <begin position="214"/>
        <end position="242"/>
    </location>
</feature>
<keyword evidence="11" id="KW-1185">Reference proteome</keyword>
<evidence type="ECO:0000256" key="1">
    <source>
        <dbReference type="ARBA" id="ARBA00004162"/>
    </source>
</evidence>
<evidence type="ECO:0000256" key="3">
    <source>
        <dbReference type="ARBA" id="ARBA00022692"/>
    </source>
</evidence>
<evidence type="ECO:0000259" key="7">
    <source>
        <dbReference type="Pfam" id="PF04024"/>
    </source>
</evidence>
<feature type="domain" description="PspC-related ToastRack" evidence="9">
    <location>
        <begin position="374"/>
        <end position="507"/>
    </location>
</feature>
<dbReference type="KEGG" id="phe:Phep_0468"/>
<protein>
    <submittedName>
        <fullName evidence="10">PspC domain protein</fullName>
    </submittedName>
</protein>
<dbReference type="EMBL" id="CP001681">
    <property type="protein sequence ID" value="ACU02692.1"/>
    <property type="molecule type" value="Genomic_DNA"/>
</dbReference>
<dbReference type="InterPro" id="IPR054319">
    <property type="entry name" value="PspC-rel_ToastRack"/>
</dbReference>
<dbReference type="InterPro" id="IPR052027">
    <property type="entry name" value="PspC"/>
</dbReference>
<feature type="transmembrane region" description="Helical" evidence="6">
    <location>
        <begin position="137"/>
        <end position="160"/>
    </location>
</feature>
<keyword evidence="2" id="KW-1003">Cell membrane</keyword>
<dbReference type="OrthoDB" id="5772680at2"/>
<dbReference type="eggNOG" id="COG1983">
    <property type="taxonomic scope" value="Bacteria"/>
</dbReference>
<dbReference type="RefSeq" id="WP_012780645.1">
    <property type="nucleotide sequence ID" value="NC_013061.1"/>
</dbReference>
<evidence type="ECO:0000259" key="9">
    <source>
        <dbReference type="Pfam" id="PF22744"/>
    </source>
</evidence>
<evidence type="ECO:0000259" key="8">
    <source>
        <dbReference type="Pfam" id="PF22571"/>
    </source>
</evidence>
<proteinExistence type="predicted"/>
<evidence type="ECO:0000313" key="11">
    <source>
        <dbReference type="Proteomes" id="UP000000852"/>
    </source>
</evidence>
<reference evidence="10 11" key="1">
    <citation type="journal article" date="2009" name="Stand. Genomic Sci.">
        <title>Complete genome sequence of Pedobacter heparinus type strain (HIM 762-3).</title>
        <authorList>
            <person name="Han C."/>
            <person name="Spring S."/>
            <person name="Lapidus A."/>
            <person name="Del Rio T.G."/>
            <person name="Tice H."/>
            <person name="Copeland A."/>
            <person name="Cheng J.F."/>
            <person name="Lucas S."/>
            <person name="Chen F."/>
            <person name="Nolan M."/>
            <person name="Bruce D."/>
            <person name="Goodwin L."/>
            <person name="Pitluck S."/>
            <person name="Ivanova N."/>
            <person name="Mavromatis K."/>
            <person name="Mikhailova N."/>
            <person name="Pati A."/>
            <person name="Chen A."/>
            <person name="Palaniappan K."/>
            <person name="Land M."/>
            <person name="Hauser L."/>
            <person name="Chang Y.J."/>
            <person name="Jeffries C.C."/>
            <person name="Saunders E."/>
            <person name="Chertkov O."/>
            <person name="Brettin T."/>
            <person name="Goker M."/>
            <person name="Rohde M."/>
            <person name="Bristow J."/>
            <person name="Eisen J.A."/>
            <person name="Markowitz V."/>
            <person name="Hugenholtz P."/>
            <person name="Kyrpides N.C."/>
            <person name="Klenk H.P."/>
            <person name="Detter J.C."/>
        </authorList>
    </citation>
    <scope>NUCLEOTIDE SEQUENCE [LARGE SCALE GENOMIC DNA]</scope>
    <source>
        <strain evidence="11">ATCC 13125 / DSM 2366 / CIP 104194 / JCM 7457 / NBRC 12017 / NCIMB 9290 / NRRL B-14731 / HIM 762-3</strain>
    </source>
</reference>
<feature type="transmembrane region" description="Helical" evidence="6">
    <location>
        <begin position="298"/>
        <end position="319"/>
    </location>
</feature>
<dbReference type="Pfam" id="PF22744">
    <property type="entry name" value="Toast-rack_PspC-Cterm"/>
    <property type="match status" value="1"/>
</dbReference>
<dbReference type="Proteomes" id="UP000000852">
    <property type="component" value="Chromosome"/>
</dbReference>
<evidence type="ECO:0000256" key="4">
    <source>
        <dbReference type="ARBA" id="ARBA00022989"/>
    </source>
</evidence>
<dbReference type="InterPro" id="IPR007168">
    <property type="entry name" value="Phageshock_PspC_N"/>
</dbReference>